<protein>
    <recommendedName>
        <fullName evidence="9">Cytochrome b561 domain-containing protein</fullName>
    </recommendedName>
</protein>
<evidence type="ECO:0000256" key="5">
    <source>
        <dbReference type="ARBA" id="ARBA00022989"/>
    </source>
</evidence>
<dbReference type="PIRSF" id="PIRSF037471">
    <property type="entry name" value="UCP037471"/>
    <property type="match status" value="1"/>
</dbReference>
<proteinExistence type="predicted"/>
<keyword evidence="6 8" id="KW-0472">Membrane</keyword>
<dbReference type="Proteomes" id="UP001396334">
    <property type="component" value="Unassembled WGS sequence"/>
</dbReference>
<dbReference type="CDD" id="cd08760">
    <property type="entry name" value="Cyt_b561_FRRS1_like"/>
    <property type="match status" value="1"/>
</dbReference>
<feature type="region of interest" description="Disordered" evidence="7">
    <location>
        <begin position="262"/>
        <end position="283"/>
    </location>
</feature>
<dbReference type="Pfam" id="PF04526">
    <property type="entry name" value="DUF568"/>
    <property type="match status" value="1"/>
</dbReference>
<evidence type="ECO:0000256" key="8">
    <source>
        <dbReference type="SAM" id="Phobius"/>
    </source>
</evidence>
<comment type="subcellular location">
    <subcellularLocation>
        <location evidence="1">Membrane</location>
    </subcellularLocation>
</comment>
<dbReference type="InterPro" id="IPR045265">
    <property type="entry name" value="AIR12_DOMON"/>
</dbReference>
<feature type="transmembrane region" description="Helical" evidence="8">
    <location>
        <begin position="199"/>
        <end position="216"/>
    </location>
</feature>
<evidence type="ECO:0000256" key="4">
    <source>
        <dbReference type="ARBA" id="ARBA00022982"/>
    </source>
</evidence>
<evidence type="ECO:0000256" key="3">
    <source>
        <dbReference type="ARBA" id="ARBA00022692"/>
    </source>
</evidence>
<feature type="transmembrane region" description="Helical" evidence="8">
    <location>
        <begin position="122"/>
        <end position="142"/>
    </location>
</feature>
<keyword evidence="11" id="KW-1185">Reference proteome</keyword>
<evidence type="ECO:0000256" key="2">
    <source>
        <dbReference type="ARBA" id="ARBA00022448"/>
    </source>
</evidence>
<feature type="transmembrane region" description="Helical" evidence="8">
    <location>
        <begin position="228"/>
        <end position="252"/>
    </location>
</feature>
<evidence type="ECO:0000256" key="7">
    <source>
        <dbReference type="SAM" id="MobiDB-lite"/>
    </source>
</evidence>
<evidence type="ECO:0000256" key="1">
    <source>
        <dbReference type="ARBA" id="ARBA00004370"/>
    </source>
</evidence>
<evidence type="ECO:0000259" key="9">
    <source>
        <dbReference type="SMART" id="SM00665"/>
    </source>
</evidence>
<gene>
    <name evidence="10" type="ORF">V6N11_076671</name>
</gene>
<organism evidence="10 11">
    <name type="scientific">Hibiscus sabdariffa</name>
    <name type="common">roselle</name>
    <dbReference type="NCBI Taxonomy" id="183260"/>
    <lineage>
        <taxon>Eukaryota</taxon>
        <taxon>Viridiplantae</taxon>
        <taxon>Streptophyta</taxon>
        <taxon>Embryophyta</taxon>
        <taxon>Tracheophyta</taxon>
        <taxon>Spermatophyta</taxon>
        <taxon>Magnoliopsida</taxon>
        <taxon>eudicotyledons</taxon>
        <taxon>Gunneridae</taxon>
        <taxon>Pentapetalae</taxon>
        <taxon>rosids</taxon>
        <taxon>malvids</taxon>
        <taxon>Malvales</taxon>
        <taxon>Malvaceae</taxon>
        <taxon>Malvoideae</taxon>
        <taxon>Hibiscus</taxon>
    </lineage>
</organism>
<dbReference type="SMART" id="SM00665">
    <property type="entry name" value="B561"/>
    <property type="match status" value="1"/>
</dbReference>
<evidence type="ECO:0000313" key="10">
    <source>
        <dbReference type="EMBL" id="KAK8487451.1"/>
    </source>
</evidence>
<feature type="domain" description="Cytochrome b561" evidence="9">
    <location>
        <begin position="119"/>
        <end position="216"/>
    </location>
</feature>
<keyword evidence="4" id="KW-0249">Electron transport</keyword>
<dbReference type="PANTHER" id="PTHR23130:SF167">
    <property type="entry name" value="CYTOCHROME B561 AND DOMON DOMAIN-CONTAINING PROTEIN"/>
    <property type="match status" value="1"/>
</dbReference>
<reference evidence="10 11" key="1">
    <citation type="journal article" date="2024" name="G3 (Bethesda)">
        <title>Genome assembly of Hibiscus sabdariffa L. provides insights into metabolisms of medicinal natural products.</title>
        <authorList>
            <person name="Kim T."/>
        </authorList>
    </citation>
    <scope>NUCLEOTIDE SEQUENCE [LARGE SCALE GENOMIC DNA]</scope>
    <source>
        <strain evidence="10">TK-2024</strain>
        <tissue evidence="10">Old leaves</tissue>
    </source>
</reference>
<dbReference type="EMBL" id="JBBPBN010000397">
    <property type="protein sequence ID" value="KAK8487451.1"/>
    <property type="molecule type" value="Genomic_DNA"/>
</dbReference>
<keyword evidence="5 8" id="KW-1133">Transmembrane helix</keyword>
<keyword evidence="3 8" id="KW-0812">Transmembrane</keyword>
<comment type="caution">
    <text evidence="10">The sequence shown here is derived from an EMBL/GenBank/DDBJ whole genome shotgun (WGS) entry which is preliminary data.</text>
</comment>
<name>A0ABR2A429_9ROSI</name>
<dbReference type="Gene3D" id="1.20.120.1770">
    <property type="match status" value="1"/>
</dbReference>
<dbReference type="InterPro" id="IPR017214">
    <property type="entry name" value="UCP037471"/>
</dbReference>
<dbReference type="InterPro" id="IPR006593">
    <property type="entry name" value="Cyt_b561/ferric_Rdtase_TM"/>
</dbReference>
<evidence type="ECO:0000256" key="6">
    <source>
        <dbReference type="ARBA" id="ARBA00023136"/>
    </source>
</evidence>
<keyword evidence="2" id="KW-0813">Transport</keyword>
<feature type="transmembrane region" description="Helical" evidence="8">
    <location>
        <begin position="154"/>
        <end position="178"/>
    </location>
</feature>
<accession>A0ABR2A429</accession>
<evidence type="ECO:0000313" key="11">
    <source>
        <dbReference type="Proteomes" id="UP001396334"/>
    </source>
</evidence>
<dbReference type="PANTHER" id="PTHR23130">
    <property type="entry name" value="CYTOCHROME B561 AND DOMON DOMAIN-CONTAINING PROTEIN"/>
    <property type="match status" value="1"/>
</dbReference>
<sequence>MVGSQALVAYRRTDGTMRVYTSPITQYQTQLQEGKLSFQVSDLSATYENNEMIIFATLGLSNNGTALNQVWQEGGLSGNTPQMHVTSGPNVQSMATLNLLSGETATTSGGGSKLRKRNIHGVLNTVSWGILMPIGAITARYLKVFKSADPAWFYLHAACQFSAYVVGVAEWGTGLKLGSESPGIQFDTHRTHRYSPFQPWNTTMIILSVINVFKGFDILKPDKKWKNAYIGVIVALASSAVLLEAYTWFVVVKRKRSESAGKLPHGANGNGVNNGYGARSQQA</sequence>